<name>A0ABS8FWW9_9FIRM</name>
<keyword evidence="3 6" id="KW-0812">Transmembrane</keyword>
<feature type="transmembrane region" description="Helical" evidence="6">
    <location>
        <begin position="242"/>
        <end position="260"/>
    </location>
</feature>
<comment type="caution">
    <text evidence="7">The sequence shown here is derived from an EMBL/GenBank/DDBJ whole genome shotgun (WGS) entry which is preliminary data.</text>
</comment>
<evidence type="ECO:0000256" key="1">
    <source>
        <dbReference type="ARBA" id="ARBA00004651"/>
    </source>
</evidence>
<keyword evidence="8" id="KW-1185">Reference proteome</keyword>
<feature type="transmembrane region" description="Helical" evidence="6">
    <location>
        <begin position="394"/>
        <end position="411"/>
    </location>
</feature>
<evidence type="ECO:0000313" key="7">
    <source>
        <dbReference type="EMBL" id="MCC2254134.1"/>
    </source>
</evidence>
<organism evidence="7 8">
    <name type="scientific">Ruminococcus turbiniformis</name>
    <dbReference type="NCBI Taxonomy" id="2881258"/>
    <lineage>
        <taxon>Bacteria</taxon>
        <taxon>Bacillati</taxon>
        <taxon>Bacillota</taxon>
        <taxon>Clostridia</taxon>
        <taxon>Eubacteriales</taxon>
        <taxon>Oscillospiraceae</taxon>
        <taxon>Ruminococcus</taxon>
    </lineage>
</organism>
<feature type="transmembrane region" description="Helical" evidence="6">
    <location>
        <begin position="7"/>
        <end position="26"/>
    </location>
</feature>
<gene>
    <name evidence="7" type="ORF">LKD70_06720</name>
</gene>
<evidence type="ECO:0000256" key="5">
    <source>
        <dbReference type="ARBA" id="ARBA00023136"/>
    </source>
</evidence>
<keyword evidence="4 6" id="KW-1133">Transmembrane helix</keyword>
<feature type="transmembrane region" description="Helical" evidence="6">
    <location>
        <begin position="458"/>
        <end position="483"/>
    </location>
</feature>
<evidence type="ECO:0000313" key="8">
    <source>
        <dbReference type="Proteomes" id="UP001198151"/>
    </source>
</evidence>
<reference evidence="7 8" key="1">
    <citation type="submission" date="2021-10" db="EMBL/GenBank/DDBJ databases">
        <title>Anaerobic single-cell dispensing facilitates the cultivation of human gut bacteria.</title>
        <authorList>
            <person name="Afrizal A."/>
        </authorList>
    </citation>
    <scope>NUCLEOTIDE SEQUENCE [LARGE SCALE GENOMIC DNA]</scope>
    <source>
        <strain evidence="7 8">CLA-AA-H200</strain>
    </source>
</reference>
<evidence type="ECO:0000256" key="2">
    <source>
        <dbReference type="ARBA" id="ARBA00022475"/>
    </source>
</evidence>
<evidence type="ECO:0000256" key="6">
    <source>
        <dbReference type="SAM" id="Phobius"/>
    </source>
</evidence>
<proteinExistence type="predicted"/>
<evidence type="ECO:0000256" key="4">
    <source>
        <dbReference type="ARBA" id="ARBA00022989"/>
    </source>
</evidence>
<feature type="transmembrane region" description="Helical" evidence="6">
    <location>
        <begin position="168"/>
        <end position="195"/>
    </location>
</feature>
<dbReference type="Proteomes" id="UP001198151">
    <property type="component" value="Unassembled WGS sequence"/>
</dbReference>
<evidence type="ECO:0000256" key="3">
    <source>
        <dbReference type="ARBA" id="ARBA00022692"/>
    </source>
</evidence>
<keyword evidence="5 6" id="KW-0472">Membrane</keyword>
<accession>A0ABS8FWW9</accession>
<feature type="transmembrane region" description="Helical" evidence="6">
    <location>
        <begin position="126"/>
        <end position="147"/>
    </location>
</feature>
<feature type="transmembrane region" description="Helical" evidence="6">
    <location>
        <begin position="305"/>
        <end position="327"/>
    </location>
</feature>
<feature type="transmembrane region" description="Helical" evidence="6">
    <location>
        <begin position="46"/>
        <end position="69"/>
    </location>
</feature>
<sequence>MRKTNSLKNFITSTVPFIILIILGFWKVNVWQNTLDEDVYALNQLFFQIFAYLSLAEAGIGALVQKEYYKFFVNMDKEKIRIYFTLSKKMLRTVCFIIMAAGIAVSFFLPALANDNDLSLRYMQEIFILFLISSLVEYFMFSPRFVLQADQKLYKINVQMNIYKIVEAVIGTLMIMFGMSYEAVLVMTIILRIVMNLHMNRIIYREYPWLKPVKDTKGIKIRGMQHVLLYKVVSVIYENVDMVLISAFVNPLAVIIYSNYKYITKYLSDLLYQVATSITSSMGNLLNTERDEHTFYTYEMISTMFYFVGCFLTAALGYSINSFIVVWVGDGKLFDSVSLACILFTLYHNVVRRPQYMLKDIFALYKELQIVSIAEAALNTVLSLALVIRFGISGVLVATVISTMLTNFWYFPKYLYREVFDKGPWLDIVKYLCVLAWAAAIVVLSNLFLPPIPDTGYVAWFVGSCIYSLGVLAVLFVLFFAMFRSFRRLVAQSLDMVRGILRKGRE</sequence>
<keyword evidence="2" id="KW-1003">Cell membrane</keyword>
<dbReference type="InterPro" id="IPR050833">
    <property type="entry name" value="Poly_Biosynth_Transport"/>
</dbReference>
<comment type="subcellular location">
    <subcellularLocation>
        <location evidence="1">Cell membrane</location>
        <topology evidence="1">Multi-pass membrane protein</topology>
    </subcellularLocation>
</comment>
<protein>
    <submittedName>
        <fullName evidence="7">Oligosaccharide flippase family protein</fullName>
    </submittedName>
</protein>
<dbReference type="PANTHER" id="PTHR30250:SF26">
    <property type="entry name" value="PSMA PROTEIN"/>
    <property type="match status" value="1"/>
</dbReference>
<dbReference type="EMBL" id="JAJEQX010000009">
    <property type="protein sequence ID" value="MCC2254134.1"/>
    <property type="molecule type" value="Genomic_DNA"/>
</dbReference>
<dbReference type="RefSeq" id="WP_227707268.1">
    <property type="nucleotide sequence ID" value="NZ_JAJEQX010000009.1"/>
</dbReference>
<feature type="transmembrane region" description="Helical" evidence="6">
    <location>
        <begin position="431"/>
        <end position="452"/>
    </location>
</feature>
<feature type="transmembrane region" description="Helical" evidence="6">
    <location>
        <begin position="90"/>
        <end position="114"/>
    </location>
</feature>
<dbReference type="PANTHER" id="PTHR30250">
    <property type="entry name" value="PST FAMILY PREDICTED COLANIC ACID TRANSPORTER"/>
    <property type="match status" value="1"/>
</dbReference>